<evidence type="ECO:0000313" key="3">
    <source>
        <dbReference type="EMBL" id="PXV72608.1"/>
    </source>
</evidence>
<dbReference type="Pfam" id="PF23639">
    <property type="entry name" value="DUF7146"/>
    <property type="match status" value="1"/>
</dbReference>
<feature type="domain" description="DUF7146" evidence="2">
    <location>
        <begin position="1"/>
        <end position="49"/>
    </location>
</feature>
<keyword evidence="4" id="KW-1185">Reference proteome</keyword>
<evidence type="ECO:0000259" key="2">
    <source>
        <dbReference type="Pfam" id="PF23639"/>
    </source>
</evidence>
<evidence type="ECO:0000313" key="4">
    <source>
        <dbReference type="Proteomes" id="UP000247780"/>
    </source>
</evidence>
<name>A0ABX5M329_9PROT</name>
<organism evidence="3 4">
    <name type="scientific">Nitrosomonas eutropha</name>
    <dbReference type="NCBI Taxonomy" id="916"/>
    <lineage>
        <taxon>Bacteria</taxon>
        <taxon>Pseudomonadati</taxon>
        <taxon>Pseudomonadota</taxon>
        <taxon>Betaproteobacteria</taxon>
        <taxon>Nitrosomonadales</taxon>
        <taxon>Nitrosomonadaceae</taxon>
        <taxon>Nitrosomonas</taxon>
    </lineage>
</organism>
<dbReference type="Pfam" id="PF13362">
    <property type="entry name" value="Toprim_3"/>
    <property type="match status" value="1"/>
</dbReference>
<sequence length="152" mass="15972">MLAAVTSPSGDLVALHRTYLTHDGEKAPLPNPKKLTSTAGSLQGAAIRLTPPSLRKGRLSLGVAEGIETALAASILSEVPVWSCISANGLKSFVLPAGVQNLYIFGDRDQNETGQKAASILSERVAGEVTVRVLIPETVGDWNDDLLSRGAR</sequence>
<comment type="caution">
    <text evidence="3">The sequence shown here is derived from an EMBL/GenBank/DDBJ whole genome shotgun (WGS) entry which is preliminary data.</text>
</comment>
<accession>A0ABX5M329</accession>
<reference evidence="3 4" key="1">
    <citation type="submission" date="2018-04" db="EMBL/GenBank/DDBJ databases">
        <title>Active sludge and wastewater microbial communities from Klosterneuburg, Austria.</title>
        <authorList>
            <person name="Wagner M."/>
        </authorList>
    </citation>
    <scope>NUCLEOTIDE SEQUENCE [LARGE SCALE GENOMIC DNA]</scope>
    <source>
        <strain evidence="3 4">Nm 57</strain>
    </source>
</reference>
<feature type="domain" description="Toprim" evidence="1">
    <location>
        <begin position="61"/>
        <end position="151"/>
    </location>
</feature>
<dbReference type="Proteomes" id="UP000247780">
    <property type="component" value="Unassembled WGS sequence"/>
</dbReference>
<evidence type="ECO:0000259" key="1">
    <source>
        <dbReference type="Pfam" id="PF13362"/>
    </source>
</evidence>
<gene>
    <name evidence="3" type="ORF">C8R14_1673</name>
</gene>
<dbReference type="EMBL" id="QICQ01000067">
    <property type="protein sequence ID" value="PXV72608.1"/>
    <property type="molecule type" value="Genomic_DNA"/>
</dbReference>
<protein>
    <submittedName>
        <fullName evidence="3">Toprim domain-containing protein</fullName>
    </submittedName>
</protein>
<proteinExistence type="predicted"/>
<dbReference type="InterPro" id="IPR055570">
    <property type="entry name" value="DUF7146"/>
</dbReference>
<dbReference type="InterPro" id="IPR006171">
    <property type="entry name" value="TOPRIM_dom"/>
</dbReference>
<dbReference type="RefSeq" id="WP_011634197.1">
    <property type="nucleotide sequence ID" value="NZ_QICQ01000067.1"/>
</dbReference>